<keyword evidence="2" id="KW-1185">Reference proteome</keyword>
<reference evidence="1 2" key="1">
    <citation type="submission" date="2016-02" db="EMBL/GenBank/DDBJ databases">
        <title>Complete genome sequencing and analysis of ATSB10, Dyella thiooxydans isolated from rhizosphere soil of sunflower (Helianthus annuus L.).</title>
        <authorList>
            <person name="Lee Y."/>
            <person name="Hwangbo K."/>
            <person name="Chung H."/>
            <person name="Yoo J."/>
            <person name="Kim K.Y."/>
            <person name="Sa T.M."/>
            <person name="Um Y."/>
            <person name="Madhaiyan M."/>
        </authorList>
    </citation>
    <scope>NUCLEOTIDE SEQUENCE [LARGE SCALE GENOMIC DNA]</scope>
    <source>
        <strain evidence="1 2">ATSB10</strain>
    </source>
</reference>
<name>A0A160N414_9GAMM</name>
<proteinExistence type="predicted"/>
<dbReference type="AlphaFoldDB" id="A0A160N414"/>
<dbReference type="KEGG" id="dtx:ATSB10_31030"/>
<dbReference type="InterPro" id="IPR022061">
    <property type="entry name" value="DUF3617"/>
</dbReference>
<evidence type="ECO:0000313" key="2">
    <source>
        <dbReference type="Proteomes" id="UP000077255"/>
    </source>
</evidence>
<dbReference type="PATRIC" id="fig|445710.3.peg.3103"/>
<dbReference type="Proteomes" id="UP000077255">
    <property type="component" value="Chromosome"/>
</dbReference>
<accession>A0A160N414</accession>
<gene>
    <name evidence="1" type="ORF">ATSB10_31030</name>
</gene>
<organism evidence="1 2">
    <name type="scientific">Dyella thiooxydans</name>
    <dbReference type="NCBI Taxonomy" id="445710"/>
    <lineage>
        <taxon>Bacteria</taxon>
        <taxon>Pseudomonadati</taxon>
        <taxon>Pseudomonadota</taxon>
        <taxon>Gammaproteobacteria</taxon>
        <taxon>Lysobacterales</taxon>
        <taxon>Rhodanobacteraceae</taxon>
        <taxon>Dyella</taxon>
    </lineage>
</organism>
<dbReference type="Pfam" id="PF12276">
    <property type="entry name" value="DUF3617"/>
    <property type="match status" value="1"/>
</dbReference>
<evidence type="ECO:0000313" key="1">
    <source>
        <dbReference type="EMBL" id="AND70557.1"/>
    </source>
</evidence>
<sequence length="138" mass="14967">MLVLSVPSCVLAASQGRLMKLTTTTTLHMQGMAMPQRVMSREVCTAPAGFDPRQLVSSRSGSDCKVSDYRQRSSTITFHVACTRPQKVSSDGTFRQLADSGFDGEMRTTTAVAGHDATLDTHYVGQHVGDCTYTPPKH</sequence>
<dbReference type="EMBL" id="CP014841">
    <property type="protein sequence ID" value="AND70557.1"/>
    <property type="molecule type" value="Genomic_DNA"/>
</dbReference>
<protein>
    <recommendedName>
        <fullName evidence="3">DUF3617 family protein</fullName>
    </recommendedName>
</protein>
<evidence type="ECO:0008006" key="3">
    <source>
        <dbReference type="Google" id="ProtNLM"/>
    </source>
</evidence>